<reference evidence="3 4" key="1">
    <citation type="submission" date="2017-12" db="EMBL/GenBank/DDBJ databases">
        <title>The draft genome sequence of Brumimicrobium saltpan LHR20.</title>
        <authorList>
            <person name="Do Z.-J."/>
            <person name="Luo H.-R."/>
        </authorList>
    </citation>
    <scope>NUCLEOTIDE SEQUENCE [LARGE SCALE GENOMIC DNA]</scope>
    <source>
        <strain evidence="3 4">LHR20</strain>
    </source>
</reference>
<name>A0A2I0R0V7_9FLAO</name>
<feature type="signal peptide" evidence="1">
    <location>
        <begin position="1"/>
        <end position="23"/>
    </location>
</feature>
<evidence type="ECO:0000313" key="4">
    <source>
        <dbReference type="Proteomes" id="UP000236654"/>
    </source>
</evidence>
<dbReference type="Pfam" id="PF13767">
    <property type="entry name" value="DUF4168"/>
    <property type="match status" value="2"/>
</dbReference>
<feature type="chain" id="PRO_5014111157" description="DUF4168 domain-containing protein" evidence="1">
    <location>
        <begin position="24"/>
        <end position="158"/>
    </location>
</feature>
<protein>
    <recommendedName>
        <fullName evidence="2">DUF4168 domain-containing protein</fullName>
    </recommendedName>
</protein>
<evidence type="ECO:0000259" key="2">
    <source>
        <dbReference type="Pfam" id="PF13767"/>
    </source>
</evidence>
<dbReference type="InterPro" id="IPR025433">
    <property type="entry name" value="DUF4168"/>
</dbReference>
<accession>A0A2I0R0V7</accession>
<gene>
    <name evidence="3" type="ORF">CW751_11200</name>
</gene>
<dbReference type="Proteomes" id="UP000236654">
    <property type="component" value="Unassembled WGS sequence"/>
</dbReference>
<keyword evidence="4" id="KW-1185">Reference proteome</keyword>
<dbReference type="EMBL" id="PJNI01000012">
    <property type="protein sequence ID" value="PKR80221.1"/>
    <property type="molecule type" value="Genomic_DNA"/>
</dbReference>
<evidence type="ECO:0000256" key="1">
    <source>
        <dbReference type="SAM" id="SignalP"/>
    </source>
</evidence>
<dbReference type="OrthoDB" id="1467687at2"/>
<feature type="domain" description="DUF4168" evidence="2">
    <location>
        <begin position="98"/>
        <end position="151"/>
    </location>
</feature>
<proteinExistence type="predicted"/>
<organism evidence="3 4">
    <name type="scientific">Brumimicrobium salinarum</name>
    <dbReference type="NCBI Taxonomy" id="2058658"/>
    <lineage>
        <taxon>Bacteria</taxon>
        <taxon>Pseudomonadati</taxon>
        <taxon>Bacteroidota</taxon>
        <taxon>Flavobacteriia</taxon>
        <taxon>Flavobacteriales</taxon>
        <taxon>Crocinitomicaceae</taxon>
        <taxon>Brumimicrobium</taxon>
    </lineage>
</organism>
<comment type="caution">
    <text evidence="3">The sequence shown here is derived from an EMBL/GenBank/DDBJ whole genome shotgun (WGS) entry which is preliminary data.</text>
</comment>
<dbReference type="AlphaFoldDB" id="A0A2I0R0V7"/>
<feature type="domain" description="DUF4168" evidence="2">
    <location>
        <begin position="32"/>
        <end position="90"/>
    </location>
</feature>
<sequence>MYMKLTTIILSVGLLVGASTAIGQEPVQIAPQEAPSNDVSNEELEKFAKIYTEVQSESQEMQSEAVTIIESEGMDVDRFNEVANAQNNPSAEVEVKEGEKEKIQAISVKIQKLQQAFQGRVQEMIKKRGLTVQRYQEVYQAIQQDQELQQKLGKMIQG</sequence>
<evidence type="ECO:0000313" key="3">
    <source>
        <dbReference type="EMBL" id="PKR80221.1"/>
    </source>
</evidence>
<keyword evidence="1" id="KW-0732">Signal</keyword>